<dbReference type="PANTHER" id="PTHR12838">
    <property type="entry name" value="U3 SMALL NUCLEOLAR RNA-ASSOCIATED PROTEIN 11"/>
    <property type="match status" value="1"/>
</dbReference>
<feature type="compositionally biased region" description="Basic residues" evidence="6">
    <location>
        <begin position="7"/>
        <end position="17"/>
    </location>
</feature>
<comment type="subcellular location">
    <subcellularLocation>
        <location evidence="1">Nucleus</location>
        <location evidence="1">Nucleolus</location>
    </subcellularLocation>
</comment>
<evidence type="ECO:0000256" key="6">
    <source>
        <dbReference type="SAM" id="MobiDB-lite"/>
    </source>
</evidence>
<keyword evidence="8" id="KW-1185">Reference proteome</keyword>
<accession>E4XNJ9</accession>
<dbReference type="InParanoid" id="E4XNJ9"/>
<evidence type="ECO:0000256" key="3">
    <source>
        <dbReference type="ARBA" id="ARBA00020121"/>
    </source>
</evidence>
<dbReference type="Proteomes" id="UP000001307">
    <property type="component" value="Unassembled WGS sequence"/>
</dbReference>
<dbReference type="GO" id="GO:0032040">
    <property type="term" value="C:small-subunit processome"/>
    <property type="evidence" value="ECO:0007669"/>
    <property type="project" value="InterPro"/>
</dbReference>
<dbReference type="OrthoDB" id="29058at2759"/>
<dbReference type="PANTHER" id="PTHR12838:SF0">
    <property type="entry name" value="U3 SMALL NUCLEOLAR RNA-ASSOCIATED PROTEIN 11-RELATED"/>
    <property type="match status" value="1"/>
</dbReference>
<reference evidence="7 8" key="1">
    <citation type="journal article" date="2010" name="Science">
        <title>Plasticity of animal genome architecture unmasked by rapid evolution of a pelagic tunicate.</title>
        <authorList>
            <person name="Denoeud F."/>
            <person name="Henriet S."/>
            <person name="Mungpakdee S."/>
            <person name="Aury J.M."/>
            <person name="Da Silva C."/>
            <person name="Brinkmann H."/>
            <person name="Mikhaleva J."/>
            <person name="Olsen L.C."/>
            <person name="Jubin C."/>
            <person name="Canestro C."/>
            <person name="Bouquet J.M."/>
            <person name="Danks G."/>
            <person name="Poulain J."/>
            <person name="Campsteijn C."/>
            <person name="Adamski M."/>
            <person name="Cross I."/>
            <person name="Yadetie F."/>
            <person name="Muffato M."/>
            <person name="Louis A."/>
            <person name="Butcher S."/>
            <person name="Tsagkogeorga G."/>
            <person name="Konrad A."/>
            <person name="Singh S."/>
            <person name="Jensen M.F."/>
            <person name="Cong E.H."/>
            <person name="Eikeseth-Otteraa H."/>
            <person name="Noel B."/>
            <person name="Anthouard V."/>
            <person name="Porcel B.M."/>
            <person name="Kachouri-Lafond R."/>
            <person name="Nishino A."/>
            <person name="Ugolini M."/>
            <person name="Chourrout P."/>
            <person name="Nishida H."/>
            <person name="Aasland R."/>
            <person name="Huzurbazar S."/>
            <person name="Westhof E."/>
            <person name="Delsuc F."/>
            <person name="Lehrach H."/>
            <person name="Reinhardt R."/>
            <person name="Weissenbach J."/>
            <person name="Roy S.W."/>
            <person name="Artiguenave F."/>
            <person name="Postlethwait J.H."/>
            <person name="Manak J.R."/>
            <person name="Thompson E.M."/>
            <person name="Jaillon O."/>
            <person name="Du Pasquier L."/>
            <person name="Boudinot P."/>
            <person name="Liberles D.A."/>
            <person name="Volff J.N."/>
            <person name="Philippe H."/>
            <person name="Lenhard B."/>
            <person name="Roest Crollius H."/>
            <person name="Wincker P."/>
            <person name="Chourrout D."/>
        </authorList>
    </citation>
    <scope>NUCLEOTIDE SEQUENCE [LARGE SCALE GENOMIC DNA]</scope>
</reference>
<protein>
    <recommendedName>
        <fullName evidence="3">Probable U3 small nucleolar RNA-associated protein 11</fullName>
    </recommendedName>
</protein>
<dbReference type="InterPro" id="IPR007144">
    <property type="entry name" value="SSU_processome_Utp11"/>
</dbReference>
<evidence type="ECO:0000256" key="2">
    <source>
        <dbReference type="ARBA" id="ARBA00008105"/>
    </source>
</evidence>
<keyword evidence="4" id="KW-0698">rRNA processing</keyword>
<name>E4XNJ9_OIKDI</name>
<dbReference type="Pfam" id="PF03998">
    <property type="entry name" value="Utp11"/>
    <property type="match status" value="1"/>
</dbReference>
<evidence type="ECO:0000256" key="4">
    <source>
        <dbReference type="ARBA" id="ARBA00022552"/>
    </source>
</evidence>
<dbReference type="FunCoup" id="E4XNJ9">
    <property type="interactions" value="174"/>
</dbReference>
<evidence type="ECO:0000256" key="1">
    <source>
        <dbReference type="ARBA" id="ARBA00004604"/>
    </source>
</evidence>
<feature type="region of interest" description="Disordered" evidence="6">
    <location>
        <begin position="1"/>
        <end position="24"/>
    </location>
</feature>
<proteinExistence type="inferred from homology"/>
<evidence type="ECO:0000313" key="8">
    <source>
        <dbReference type="Proteomes" id="UP000001307"/>
    </source>
</evidence>
<comment type="similarity">
    <text evidence="2">Belongs to the UTP11 family.</text>
</comment>
<keyword evidence="5" id="KW-0539">Nucleus</keyword>
<sequence length="171" mass="20181">MASAFKKYQKSMAKPHRERSQPEFRQKLGFLEKKQDYKARATNFKQKQAKLLQLRQKAEFKNPDEFYFGMCSAKTVEGEHVALKEGLTKDEIALIETKDLKWLEKRIVMENRKIERLRKSVHIFETSTPVNQHLIFQDEEGIELAEQFGTTEELLNRTHNRLTKEQLQGVL</sequence>
<evidence type="ECO:0000256" key="5">
    <source>
        <dbReference type="ARBA" id="ARBA00023242"/>
    </source>
</evidence>
<evidence type="ECO:0000313" key="7">
    <source>
        <dbReference type="EMBL" id="CBY11437.1"/>
    </source>
</evidence>
<dbReference type="AlphaFoldDB" id="E4XNJ9"/>
<gene>
    <name evidence="7" type="ORF">GSOID_T00015760001</name>
</gene>
<dbReference type="GO" id="GO:0006364">
    <property type="term" value="P:rRNA processing"/>
    <property type="evidence" value="ECO:0007669"/>
    <property type="project" value="UniProtKB-KW"/>
</dbReference>
<organism evidence="7 8">
    <name type="scientific">Oikopleura dioica</name>
    <name type="common">Tunicate</name>
    <dbReference type="NCBI Taxonomy" id="34765"/>
    <lineage>
        <taxon>Eukaryota</taxon>
        <taxon>Metazoa</taxon>
        <taxon>Chordata</taxon>
        <taxon>Tunicata</taxon>
        <taxon>Appendicularia</taxon>
        <taxon>Copelata</taxon>
        <taxon>Oikopleuridae</taxon>
        <taxon>Oikopleura</taxon>
    </lineage>
</organism>
<dbReference type="EMBL" id="FN653084">
    <property type="protein sequence ID" value="CBY11437.1"/>
    <property type="molecule type" value="Genomic_DNA"/>
</dbReference>